<evidence type="ECO:0000256" key="1">
    <source>
        <dbReference type="SAM" id="SignalP"/>
    </source>
</evidence>
<dbReference type="InterPro" id="IPR050789">
    <property type="entry name" value="Diverse_Enzym_Activities"/>
</dbReference>
<dbReference type="Pfam" id="PF00144">
    <property type="entry name" value="Beta-lactamase"/>
    <property type="match status" value="1"/>
</dbReference>
<feature type="chain" id="PRO_5045094556" evidence="1">
    <location>
        <begin position="19"/>
        <end position="467"/>
    </location>
</feature>
<dbReference type="RefSeq" id="WP_232136455.1">
    <property type="nucleotide sequence ID" value="NZ_CP089507.1"/>
</dbReference>
<organism evidence="3 4">
    <name type="scientific">Luteimonas fraxinea</name>
    <dbReference type="NCBI Taxonomy" id="2901869"/>
    <lineage>
        <taxon>Bacteria</taxon>
        <taxon>Pseudomonadati</taxon>
        <taxon>Pseudomonadota</taxon>
        <taxon>Gammaproteobacteria</taxon>
        <taxon>Lysobacterales</taxon>
        <taxon>Lysobacteraceae</taxon>
        <taxon>Luteimonas</taxon>
    </lineage>
</organism>
<keyword evidence="1" id="KW-0732">Signal</keyword>
<protein>
    <submittedName>
        <fullName evidence="3">Beta-lactamase family protein</fullName>
    </submittedName>
</protein>
<dbReference type="InterPro" id="IPR001466">
    <property type="entry name" value="Beta-lactam-related"/>
</dbReference>
<dbReference type="SUPFAM" id="SSF56601">
    <property type="entry name" value="beta-lactamase/transpeptidase-like"/>
    <property type="match status" value="1"/>
</dbReference>
<dbReference type="Proteomes" id="UP001430360">
    <property type="component" value="Unassembled WGS sequence"/>
</dbReference>
<evidence type="ECO:0000259" key="2">
    <source>
        <dbReference type="Pfam" id="PF00144"/>
    </source>
</evidence>
<reference evidence="3" key="1">
    <citation type="submission" date="2021-12" db="EMBL/GenBank/DDBJ databases">
        <authorList>
            <person name="Ulrich A."/>
        </authorList>
    </citation>
    <scope>NUCLEOTIDE SEQUENCE</scope>
    <source>
        <strain evidence="3">A1P009</strain>
    </source>
</reference>
<comment type="caution">
    <text evidence="3">The sequence shown here is derived from an EMBL/GenBank/DDBJ whole genome shotgun (WGS) entry which is preliminary data.</text>
</comment>
<dbReference type="EMBL" id="JAJQKU010000003">
    <property type="protein sequence ID" value="MCD9097419.1"/>
    <property type="molecule type" value="Genomic_DNA"/>
</dbReference>
<evidence type="ECO:0000313" key="3">
    <source>
        <dbReference type="EMBL" id="MCD9097419.1"/>
    </source>
</evidence>
<dbReference type="InterPro" id="IPR012338">
    <property type="entry name" value="Beta-lactam/transpept-like"/>
</dbReference>
<keyword evidence="4" id="KW-1185">Reference proteome</keyword>
<feature type="domain" description="Beta-lactamase-related" evidence="2">
    <location>
        <begin position="173"/>
        <end position="436"/>
    </location>
</feature>
<sequence length="467" mass="49401">MRLALLLPLLLITTSAAAQTTAERERATHARAIAAGYKALTLCSVQFNAGRTPAQAQALEFVGIYPDYQADVLALDAEVDADAHTVSVAFDDALPPRIAAWRPNLGCAQLPIGAGVDAIATLPRFDTATPDLDDRPWPLGERDATATPRGDAAALEAAVAAAFDTPNYGEGHATTGVLVLQDGRIVAERYRDGFGPHTAQRTWSVAKSLAGALIGVAQAAGELDPSKPAPVPEWQANGDPRAAITVDQLLRMSSGLHSDTAGNRTDALYFGGVTVAESATGWPLAHPPGAQFRYANNDSVLAVHALRAATGDEARALSRPFTDLFWPLGMTRTVAETDWRGGFVLSSQVWSTARDLARFGLLLQQDGVFDGRRLLPEGWVRAATTPSGPQPEGDLGYGATLWLMQRAPGVPADTFAAMGNRGQYVIVVPSRGVVLVRRGEDPTGKRFDPATFTAAVLASLDAETPPR</sequence>
<dbReference type="PANTHER" id="PTHR43283:SF7">
    <property type="entry name" value="BETA-LACTAMASE-RELATED DOMAIN-CONTAINING PROTEIN"/>
    <property type="match status" value="1"/>
</dbReference>
<feature type="signal peptide" evidence="1">
    <location>
        <begin position="1"/>
        <end position="18"/>
    </location>
</feature>
<evidence type="ECO:0000313" key="4">
    <source>
        <dbReference type="Proteomes" id="UP001430360"/>
    </source>
</evidence>
<dbReference type="Gene3D" id="3.40.710.10">
    <property type="entry name" value="DD-peptidase/beta-lactamase superfamily"/>
    <property type="match status" value="1"/>
</dbReference>
<accession>A0ABS8UDT9</accession>
<reference evidence="3" key="2">
    <citation type="journal article" date="2022" name="Syst. Appl. Microbiol.">
        <title>Physiological and genomic characterisation of Luteimonas fraxinea sp. nov., a bacterial species associated with trees tolerant to ash dieback.</title>
        <authorList>
            <person name="Ulrich K."/>
            <person name="Becker R."/>
            <person name="Behrendt U."/>
            <person name="Kube M."/>
            <person name="Schneck V."/>
            <person name="Ulrich A."/>
        </authorList>
    </citation>
    <scope>NUCLEOTIDE SEQUENCE</scope>
    <source>
        <strain evidence="3">A1P009</strain>
    </source>
</reference>
<dbReference type="PANTHER" id="PTHR43283">
    <property type="entry name" value="BETA-LACTAMASE-RELATED"/>
    <property type="match status" value="1"/>
</dbReference>
<name>A0ABS8UDT9_9GAMM</name>
<proteinExistence type="predicted"/>
<gene>
    <name evidence="3" type="ORF">LTT95_10765</name>
</gene>